<gene>
    <name evidence="2" type="ORF">FF011L_50620</name>
</gene>
<organism evidence="2 3">
    <name type="scientific">Roseimaritima multifibrata</name>
    <dbReference type="NCBI Taxonomy" id="1930274"/>
    <lineage>
        <taxon>Bacteria</taxon>
        <taxon>Pseudomonadati</taxon>
        <taxon>Planctomycetota</taxon>
        <taxon>Planctomycetia</taxon>
        <taxon>Pirellulales</taxon>
        <taxon>Pirellulaceae</taxon>
        <taxon>Roseimaritima</taxon>
    </lineage>
</organism>
<sequence length="145" mass="15863">MTDSSSEDEPKIIVDEDWKEQVQKEKEALKAAEESEESASEAADEESASEEVAETEPAAESNFKLPPASFETLISMMFTQAMAMLGQIPDPNTGKPTVDKVVAKHYIDTLEVLEVKTKGNLEEDEGKMLGEALHALRMAFVSVKG</sequence>
<proteinExistence type="predicted"/>
<evidence type="ECO:0000313" key="2">
    <source>
        <dbReference type="EMBL" id="QDS96254.1"/>
    </source>
</evidence>
<dbReference type="OrthoDB" id="9799618at2"/>
<dbReference type="Proteomes" id="UP000320672">
    <property type="component" value="Chromosome"/>
</dbReference>
<dbReference type="AlphaFoldDB" id="A0A517MN16"/>
<keyword evidence="3" id="KW-1185">Reference proteome</keyword>
<evidence type="ECO:0000256" key="1">
    <source>
        <dbReference type="SAM" id="MobiDB-lite"/>
    </source>
</evidence>
<evidence type="ECO:0000313" key="3">
    <source>
        <dbReference type="Proteomes" id="UP000320672"/>
    </source>
</evidence>
<accession>A0A517MN16</accession>
<evidence type="ECO:0008006" key="4">
    <source>
        <dbReference type="Google" id="ProtNLM"/>
    </source>
</evidence>
<dbReference type="InterPro" id="IPR014995">
    <property type="entry name" value="DUF1844"/>
</dbReference>
<dbReference type="Pfam" id="PF08899">
    <property type="entry name" value="DUF1844"/>
    <property type="match status" value="1"/>
</dbReference>
<dbReference type="RefSeq" id="WP_145354424.1">
    <property type="nucleotide sequence ID" value="NZ_CP036262.1"/>
</dbReference>
<dbReference type="KEGG" id="rml:FF011L_50620"/>
<protein>
    <recommendedName>
        <fullName evidence="4">DUF1844 domain-containing protein</fullName>
    </recommendedName>
</protein>
<feature type="compositionally biased region" description="Basic and acidic residues" evidence="1">
    <location>
        <begin position="8"/>
        <end position="33"/>
    </location>
</feature>
<feature type="region of interest" description="Disordered" evidence="1">
    <location>
        <begin position="1"/>
        <end position="64"/>
    </location>
</feature>
<feature type="compositionally biased region" description="Acidic residues" evidence="1">
    <location>
        <begin position="34"/>
        <end position="54"/>
    </location>
</feature>
<reference evidence="2 3" key="1">
    <citation type="submission" date="2019-02" db="EMBL/GenBank/DDBJ databases">
        <title>Deep-cultivation of Planctomycetes and their phenomic and genomic characterization uncovers novel biology.</title>
        <authorList>
            <person name="Wiegand S."/>
            <person name="Jogler M."/>
            <person name="Boedeker C."/>
            <person name="Pinto D."/>
            <person name="Vollmers J."/>
            <person name="Rivas-Marin E."/>
            <person name="Kohn T."/>
            <person name="Peeters S.H."/>
            <person name="Heuer A."/>
            <person name="Rast P."/>
            <person name="Oberbeckmann S."/>
            <person name="Bunk B."/>
            <person name="Jeske O."/>
            <person name="Meyerdierks A."/>
            <person name="Storesund J.E."/>
            <person name="Kallscheuer N."/>
            <person name="Luecker S."/>
            <person name="Lage O.M."/>
            <person name="Pohl T."/>
            <person name="Merkel B.J."/>
            <person name="Hornburger P."/>
            <person name="Mueller R.-W."/>
            <person name="Bruemmer F."/>
            <person name="Labrenz M."/>
            <person name="Spormann A.M."/>
            <person name="Op den Camp H."/>
            <person name="Overmann J."/>
            <person name="Amann R."/>
            <person name="Jetten M.S.M."/>
            <person name="Mascher T."/>
            <person name="Medema M.H."/>
            <person name="Devos D.P."/>
            <person name="Kaster A.-K."/>
            <person name="Ovreas L."/>
            <person name="Rohde M."/>
            <person name="Galperin M.Y."/>
            <person name="Jogler C."/>
        </authorList>
    </citation>
    <scope>NUCLEOTIDE SEQUENCE [LARGE SCALE GENOMIC DNA]</scope>
    <source>
        <strain evidence="2 3">FF011L</strain>
    </source>
</reference>
<dbReference type="EMBL" id="CP036262">
    <property type="protein sequence ID" value="QDS96254.1"/>
    <property type="molecule type" value="Genomic_DNA"/>
</dbReference>
<name>A0A517MN16_9BACT</name>